<proteinExistence type="predicted"/>
<comment type="caution">
    <text evidence="1">The sequence shown here is derived from an EMBL/GenBank/DDBJ whole genome shotgun (WGS) entry which is preliminary data.</text>
</comment>
<dbReference type="Proteomes" id="UP000094472">
    <property type="component" value="Unassembled WGS sequence"/>
</dbReference>
<dbReference type="STRING" id="1774969.AUC69_14220"/>
<evidence type="ECO:0000313" key="1">
    <source>
        <dbReference type="EMBL" id="ODR96742.1"/>
    </source>
</evidence>
<sequence>MADAKYPWKLVWITGASGAICGEIARRLAAAGVTVAATARPSDRLDKLGRFGEHQSLPGGRA</sequence>
<organism evidence="1 2">
    <name type="scientific">Methyloceanibacter superfactus</name>
    <dbReference type="NCBI Taxonomy" id="1774969"/>
    <lineage>
        <taxon>Bacteria</taxon>
        <taxon>Pseudomonadati</taxon>
        <taxon>Pseudomonadota</taxon>
        <taxon>Alphaproteobacteria</taxon>
        <taxon>Hyphomicrobiales</taxon>
        <taxon>Hyphomicrobiaceae</taxon>
        <taxon>Methyloceanibacter</taxon>
    </lineage>
</organism>
<dbReference type="RefSeq" id="WP_083239364.1">
    <property type="nucleotide sequence ID" value="NZ_LPWF01000028.1"/>
</dbReference>
<protein>
    <submittedName>
        <fullName evidence="1">Uncharacterized protein</fullName>
    </submittedName>
</protein>
<accession>A0A1E3VT97</accession>
<keyword evidence="2" id="KW-1185">Reference proteome</keyword>
<gene>
    <name evidence="1" type="ORF">AUC69_14220</name>
</gene>
<dbReference type="InterPro" id="IPR036291">
    <property type="entry name" value="NAD(P)-bd_dom_sf"/>
</dbReference>
<dbReference type="AlphaFoldDB" id="A0A1E3VT97"/>
<reference evidence="1 2" key="1">
    <citation type="journal article" date="2016" name="Environ. Microbiol.">
        <title>New Methyloceanibacter diversity from North Sea sediments includes methanotroph containing solely the soluble methane monooxygenase.</title>
        <authorList>
            <person name="Vekeman B."/>
            <person name="Kerckhof F.M."/>
            <person name="Cremers G."/>
            <person name="de Vos P."/>
            <person name="Vandamme P."/>
            <person name="Boon N."/>
            <person name="Op den Camp H.J."/>
            <person name="Heylen K."/>
        </authorList>
    </citation>
    <scope>NUCLEOTIDE SEQUENCE [LARGE SCALE GENOMIC DNA]</scope>
    <source>
        <strain evidence="1 2">R-67175</strain>
    </source>
</reference>
<name>A0A1E3VT97_9HYPH</name>
<dbReference type="EMBL" id="LPWF01000028">
    <property type="protein sequence ID" value="ODR96742.1"/>
    <property type="molecule type" value="Genomic_DNA"/>
</dbReference>
<evidence type="ECO:0000313" key="2">
    <source>
        <dbReference type="Proteomes" id="UP000094472"/>
    </source>
</evidence>
<dbReference type="SUPFAM" id="SSF51735">
    <property type="entry name" value="NAD(P)-binding Rossmann-fold domains"/>
    <property type="match status" value="1"/>
</dbReference>
<dbReference type="Gene3D" id="3.40.50.720">
    <property type="entry name" value="NAD(P)-binding Rossmann-like Domain"/>
    <property type="match status" value="1"/>
</dbReference>